<proteinExistence type="predicted"/>
<protein>
    <submittedName>
        <fullName evidence="2">Uncharacterized protein</fullName>
    </submittedName>
</protein>
<evidence type="ECO:0000313" key="3">
    <source>
        <dbReference type="Proteomes" id="UP000664628"/>
    </source>
</evidence>
<gene>
    <name evidence="2" type="ORF">J2I46_00190</name>
</gene>
<sequence length="234" mass="26817">MTALGTSPRTLRPQKFKSDPKNSTFRWECDMTDDGINRVSQIEGYSKGIGFELTNKAELLIKKLENPLLTYLQKSDEIRIYENLIELPSGQTVMQSKDRQKLLVVLTRKQFSTHDWVQGDAVIEHRLQELYDHLEFGTVAATVTTGRRKNVWFDELSHTKYNFSSLDELNTFCRSMVPKYGTACMRKWHIAHLAIQPNLTKPKEVINVPSGLTAEQEAAKNALQGLYNKFNSPH</sequence>
<dbReference type="Proteomes" id="UP000664628">
    <property type="component" value="Unassembled WGS sequence"/>
</dbReference>
<evidence type="ECO:0000313" key="2">
    <source>
        <dbReference type="EMBL" id="MBO0946981.1"/>
    </source>
</evidence>
<reference evidence="2 3" key="1">
    <citation type="submission" date="2021-03" db="EMBL/GenBank/DDBJ databases">
        <title>Fibrella sp. HMF5405 genome sequencing and assembly.</title>
        <authorList>
            <person name="Kang H."/>
            <person name="Kim H."/>
            <person name="Bae S."/>
            <person name="Joh K."/>
        </authorList>
    </citation>
    <scope>NUCLEOTIDE SEQUENCE [LARGE SCALE GENOMIC DNA]</scope>
    <source>
        <strain evidence="2 3">HMF5405</strain>
    </source>
</reference>
<organism evidence="2 3">
    <name type="scientific">Fibrella forsythiae</name>
    <dbReference type="NCBI Taxonomy" id="2817061"/>
    <lineage>
        <taxon>Bacteria</taxon>
        <taxon>Pseudomonadati</taxon>
        <taxon>Bacteroidota</taxon>
        <taxon>Cytophagia</taxon>
        <taxon>Cytophagales</taxon>
        <taxon>Spirosomataceae</taxon>
        <taxon>Fibrella</taxon>
    </lineage>
</organism>
<dbReference type="RefSeq" id="WP_207326908.1">
    <property type="nucleotide sequence ID" value="NZ_JAFMYW010000001.1"/>
</dbReference>
<keyword evidence="3" id="KW-1185">Reference proteome</keyword>
<feature type="region of interest" description="Disordered" evidence="1">
    <location>
        <begin position="1"/>
        <end position="23"/>
    </location>
</feature>
<evidence type="ECO:0000256" key="1">
    <source>
        <dbReference type="SAM" id="MobiDB-lite"/>
    </source>
</evidence>
<comment type="caution">
    <text evidence="2">The sequence shown here is derived from an EMBL/GenBank/DDBJ whole genome shotgun (WGS) entry which is preliminary data.</text>
</comment>
<name>A0ABS3JC00_9BACT</name>
<accession>A0ABS3JC00</accession>
<dbReference type="EMBL" id="JAFMYW010000001">
    <property type="protein sequence ID" value="MBO0946981.1"/>
    <property type="molecule type" value="Genomic_DNA"/>
</dbReference>